<reference evidence="2 3" key="1">
    <citation type="submission" date="2018-07" db="EMBL/GenBank/DDBJ databases">
        <title>Dyella solisilvae sp. nov., isolated from the pine and broad-leaved mixed forest soil.</title>
        <authorList>
            <person name="Gao Z."/>
            <person name="Qiu L."/>
        </authorList>
    </citation>
    <scope>NUCLEOTIDE SEQUENCE [LARGE SCALE GENOMIC DNA]</scope>
    <source>
        <strain evidence="2 3">DHG54</strain>
    </source>
</reference>
<name>A0A370K2K4_9GAMM</name>
<dbReference type="Proteomes" id="UP000254711">
    <property type="component" value="Unassembled WGS sequence"/>
</dbReference>
<comment type="caution">
    <text evidence="2">The sequence shown here is derived from an EMBL/GenBank/DDBJ whole genome shotgun (WGS) entry which is preliminary data.</text>
</comment>
<sequence>MSMKKVARFPNLLIAAAMTLAINSPVVASATQGDAPPPIDQSFTTFWRAAKGKPFAEQEKLWDKFIEAPREAVYQSVVWEVRNQPDWRQQKDLALSARFQEYQRIGQDIPEGVHAISDALNVQTKQFARYFGASGQPKVMVVLAPNFDAKSGVLPNGEPVLALAVDTLLLEKASLDIVLPHELFHLWDAEHAGITDDGVMPGTHLTLPLFEEGLATYVSSIVSPGHTDGEYLLQRDLGALPDGKLPEAAKRFLQEADELTIDPTKHATSKTFARWFEGGRTQFQADLPNRSGYWLGLHAIRLLARQHPLAEMASWPPAKAEQETRAALVVLAQGRQASLH</sequence>
<proteinExistence type="predicted"/>
<evidence type="ECO:0008006" key="4">
    <source>
        <dbReference type="Google" id="ProtNLM"/>
    </source>
</evidence>
<evidence type="ECO:0000313" key="2">
    <source>
        <dbReference type="EMBL" id="RDI96874.1"/>
    </source>
</evidence>
<accession>A0A370K2K4</accession>
<feature type="chain" id="PRO_5016802154" description="Lytic murein transglycosylase" evidence="1">
    <location>
        <begin position="29"/>
        <end position="340"/>
    </location>
</feature>
<feature type="signal peptide" evidence="1">
    <location>
        <begin position="1"/>
        <end position="28"/>
    </location>
</feature>
<protein>
    <recommendedName>
        <fullName evidence="4">Lytic murein transglycosylase</fullName>
    </recommendedName>
</protein>
<keyword evidence="3" id="KW-1185">Reference proteome</keyword>
<evidence type="ECO:0000256" key="1">
    <source>
        <dbReference type="SAM" id="SignalP"/>
    </source>
</evidence>
<gene>
    <name evidence="2" type="ORF">DVT68_19290</name>
</gene>
<evidence type="ECO:0000313" key="3">
    <source>
        <dbReference type="Proteomes" id="UP000254711"/>
    </source>
</evidence>
<dbReference type="AlphaFoldDB" id="A0A370K2K4"/>
<organism evidence="2 3">
    <name type="scientific">Dyella solisilvae</name>
    <dbReference type="NCBI Taxonomy" id="1920168"/>
    <lineage>
        <taxon>Bacteria</taxon>
        <taxon>Pseudomonadati</taxon>
        <taxon>Pseudomonadota</taxon>
        <taxon>Gammaproteobacteria</taxon>
        <taxon>Lysobacterales</taxon>
        <taxon>Rhodanobacteraceae</taxon>
        <taxon>Dyella</taxon>
    </lineage>
</organism>
<dbReference type="EMBL" id="QQSY01000009">
    <property type="protein sequence ID" value="RDI96874.1"/>
    <property type="molecule type" value="Genomic_DNA"/>
</dbReference>
<keyword evidence="1" id="KW-0732">Signal</keyword>